<feature type="transmembrane region" description="Helical" evidence="8">
    <location>
        <begin position="866"/>
        <end position="894"/>
    </location>
</feature>
<feature type="transmembrane region" description="Helical" evidence="8">
    <location>
        <begin position="327"/>
        <end position="353"/>
    </location>
</feature>
<feature type="chain" id="PRO_5046218618" description="DUF676 domain-containing protein" evidence="9">
    <location>
        <begin position="22"/>
        <end position="1056"/>
    </location>
</feature>
<evidence type="ECO:0000256" key="9">
    <source>
        <dbReference type="SAM" id="SignalP"/>
    </source>
</evidence>
<evidence type="ECO:0000256" key="4">
    <source>
        <dbReference type="ARBA" id="ARBA00022692"/>
    </source>
</evidence>
<feature type="transmembrane region" description="Helical" evidence="8">
    <location>
        <begin position="396"/>
        <end position="420"/>
    </location>
</feature>
<dbReference type="InterPro" id="IPR004240">
    <property type="entry name" value="EMP70"/>
</dbReference>
<feature type="signal peptide" evidence="9">
    <location>
        <begin position="1"/>
        <end position="21"/>
    </location>
</feature>
<dbReference type="Pfam" id="PF02990">
    <property type="entry name" value="EMP70"/>
    <property type="match status" value="1"/>
</dbReference>
<feature type="transmembrane region" description="Helical" evidence="8">
    <location>
        <begin position="554"/>
        <end position="574"/>
    </location>
</feature>
<comment type="caution">
    <text evidence="11">The sequence shown here is derived from an EMBL/GenBank/DDBJ whole genome shotgun (WGS) entry which is preliminary data.</text>
</comment>
<comment type="similarity">
    <text evidence="3">Belongs to the putative lipase ROG1 family.</text>
</comment>
<dbReference type="InterPro" id="IPR029058">
    <property type="entry name" value="AB_hydrolase_fold"/>
</dbReference>
<keyword evidence="7 8" id="KW-0472">Membrane</keyword>
<keyword evidence="12" id="KW-1185">Reference proteome</keyword>
<dbReference type="SUPFAM" id="SSF53474">
    <property type="entry name" value="alpha/beta-Hydrolases"/>
    <property type="match status" value="1"/>
</dbReference>
<feature type="transmembrane region" description="Helical" evidence="8">
    <location>
        <begin position="594"/>
        <end position="615"/>
    </location>
</feature>
<evidence type="ECO:0000259" key="10">
    <source>
        <dbReference type="Pfam" id="PF05057"/>
    </source>
</evidence>
<gene>
    <name evidence="11" type="ORF">MFLAVUS_000437</name>
</gene>
<feature type="domain" description="DUF676" evidence="10">
    <location>
        <begin position="621"/>
        <end position="814"/>
    </location>
</feature>
<comment type="similarity">
    <text evidence="2">Belongs to the nonaspanin (TM9SF) (TC 9.A.2) family.</text>
</comment>
<evidence type="ECO:0000313" key="11">
    <source>
        <dbReference type="EMBL" id="GAA5807087.1"/>
    </source>
</evidence>
<feature type="transmembrane region" description="Helical" evidence="8">
    <location>
        <begin position="486"/>
        <end position="505"/>
    </location>
</feature>
<evidence type="ECO:0000256" key="5">
    <source>
        <dbReference type="ARBA" id="ARBA00022729"/>
    </source>
</evidence>
<name>A0ABP9YJS2_9FUNG</name>
<feature type="transmembrane region" description="Helical" evidence="8">
    <location>
        <begin position="263"/>
        <end position="285"/>
    </location>
</feature>
<feature type="transmembrane region" description="Helical" evidence="8">
    <location>
        <begin position="432"/>
        <end position="455"/>
    </location>
</feature>
<keyword evidence="4 8" id="KW-0812">Transmembrane</keyword>
<evidence type="ECO:0000313" key="12">
    <source>
        <dbReference type="Proteomes" id="UP001473302"/>
    </source>
</evidence>
<dbReference type="EMBL" id="BAABUK010000002">
    <property type="protein sequence ID" value="GAA5807087.1"/>
    <property type="molecule type" value="Genomic_DNA"/>
</dbReference>
<sequence length="1056" mass="118574">MKSLQVISTLLLTLSLPFCFGFYLPGVAPHDYEAGEAVTLNVNSLTPSSTQQIKSVISYDYYNEKFHFCKPADGIEKQAESIGSIIFGDRIFNSPLKLKMQQDQTCQEICQTEAIPTEDAKFINKAIADGYAFNWAVDGLPAATEDVDANTGEKYYNIGFKLGNTYEGVSYLNNHYNIVIYYHITNRNLARVVGVVVKPTSRDTKADAKGDAKCTAEAGPFHLKEDGKSSVIYTYSVTWTASDIEWATRWDGYLRVLEPSIHWFSLINSSIIVLFLTGMVSMILLRALHKDISRYNAVDAQEDVQEDYGWKLVHGDVFRPPNKPMTLAVLTGSGVQLIAMTGVVLIFAVFGFLSPSNRGALGTMMILFFMIFSCISGYTSARLYKMNGGEMWKTNMILSATLLPGTLIGGLIGLNFFLIYSNSSGAVPFGTMMAIAGLWLIISLPLSIVGSYIGLRKPKLEQPVRTNQIPRQIPEQPTYLRSIPSILMGGILPFGAIFIELYFIMNSIWFHKIYYGIGFLFLVFGVLILTCSQVAILMCYFHMCGEDYHWSWRAFLTAGATGFYAYAYSFLYYFTKLDINSFTSTVLYFGYSSIISVLLAIMTGSIGYLSCLYFLRKIFSILSHGLWGNKNHMGYIENKLRDKYGDAIHILNAAVNEAKYTYDGVDICGRRLTDEIESTVVRLGKNGKRVARFSIIGYSLGGLIARHAVGLLGQRGFFNTIEPDYYISFATPHMGVKIPSKSIISVVFNFMTGRIVSRSGEQLQLIDKFDKENNKSMLEVLADPDQIYFQYLAKFKTRRTYVNIANDRTVPYWTAGMEVMDYFFESKGKIDITLDEAYKTLITAYDVKKPTDVEVKKKKKKIEMKFVLLKTVLYCILPILGPIYFLLVLSLIGIQGLMSRHRSSKLLVTYQNNNGAIKSSESDATLDHRRTSDVDNFVEGRMLAGALDALNLPCDSSPTLKRSSSHHDGSEITEQDETAYYCKVTPGKALQSNAKSLKLDEKTLQIHKNLNLLDWERVWVYIRGFNAHGSIVCRNNMYTTDAGEATIKHFIDTTNF</sequence>
<dbReference type="Proteomes" id="UP001473302">
    <property type="component" value="Unassembled WGS sequence"/>
</dbReference>
<evidence type="ECO:0000256" key="2">
    <source>
        <dbReference type="ARBA" id="ARBA00005227"/>
    </source>
</evidence>
<evidence type="ECO:0000256" key="7">
    <source>
        <dbReference type="ARBA" id="ARBA00023136"/>
    </source>
</evidence>
<proteinExistence type="inferred from homology"/>
<evidence type="ECO:0000256" key="8">
    <source>
        <dbReference type="SAM" id="Phobius"/>
    </source>
</evidence>
<protein>
    <recommendedName>
        <fullName evidence="10">DUF676 domain-containing protein</fullName>
    </recommendedName>
</protein>
<evidence type="ECO:0000256" key="3">
    <source>
        <dbReference type="ARBA" id="ARBA00007920"/>
    </source>
</evidence>
<feature type="transmembrane region" description="Helical" evidence="8">
    <location>
        <begin position="359"/>
        <end position="384"/>
    </location>
</feature>
<dbReference type="Pfam" id="PF05057">
    <property type="entry name" value="DUF676"/>
    <property type="match status" value="1"/>
</dbReference>
<keyword evidence="5 9" id="KW-0732">Signal</keyword>
<dbReference type="PANTHER" id="PTHR10766:SF111">
    <property type="entry name" value="TRANSMEMBRANE 9 SUPERFAMILY MEMBER 2"/>
    <property type="match status" value="1"/>
</dbReference>
<comment type="subcellular location">
    <subcellularLocation>
        <location evidence="1">Membrane</location>
        <topology evidence="1">Multi-pass membrane protein</topology>
    </subcellularLocation>
</comment>
<feature type="transmembrane region" description="Helical" evidence="8">
    <location>
        <begin position="517"/>
        <end position="542"/>
    </location>
</feature>
<dbReference type="InterPro" id="IPR007751">
    <property type="entry name" value="DUF676_lipase-like"/>
</dbReference>
<accession>A0ABP9YJS2</accession>
<keyword evidence="6 8" id="KW-1133">Transmembrane helix</keyword>
<dbReference type="PANTHER" id="PTHR10766">
    <property type="entry name" value="TRANSMEMBRANE 9 SUPERFAMILY PROTEIN"/>
    <property type="match status" value="1"/>
</dbReference>
<reference evidence="11 12" key="1">
    <citation type="submission" date="2024-04" db="EMBL/GenBank/DDBJ databases">
        <title>genome sequences of Mucor flavus KT1a and Helicostylum pulchrum KT1b strains isolated from the surface of a dry-aged beef.</title>
        <authorList>
            <person name="Toyotome T."/>
            <person name="Hosono M."/>
            <person name="Torimaru M."/>
            <person name="Fukuda K."/>
            <person name="Mikami N."/>
        </authorList>
    </citation>
    <scope>NUCLEOTIDE SEQUENCE [LARGE SCALE GENOMIC DNA]</scope>
    <source>
        <strain evidence="11 12">KT1a</strain>
    </source>
</reference>
<dbReference type="Gene3D" id="3.40.50.1820">
    <property type="entry name" value="alpha/beta hydrolase"/>
    <property type="match status" value="1"/>
</dbReference>
<evidence type="ECO:0000256" key="1">
    <source>
        <dbReference type="ARBA" id="ARBA00004141"/>
    </source>
</evidence>
<evidence type="ECO:0000256" key="6">
    <source>
        <dbReference type="ARBA" id="ARBA00022989"/>
    </source>
</evidence>
<organism evidence="11 12">
    <name type="scientific">Mucor flavus</name>
    <dbReference type="NCBI Taxonomy" id="439312"/>
    <lineage>
        <taxon>Eukaryota</taxon>
        <taxon>Fungi</taxon>
        <taxon>Fungi incertae sedis</taxon>
        <taxon>Mucoromycota</taxon>
        <taxon>Mucoromycotina</taxon>
        <taxon>Mucoromycetes</taxon>
        <taxon>Mucorales</taxon>
        <taxon>Mucorineae</taxon>
        <taxon>Mucoraceae</taxon>
        <taxon>Mucor</taxon>
    </lineage>
</organism>